<feature type="chain" id="PRO_5047149424" description="Lipoprotein" evidence="1">
    <location>
        <begin position="23"/>
        <end position="482"/>
    </location>
</feature>
<proteinExistence type="predicted"/>
<evidence type="ECO:0000256" key="1">
    <source>
        <dbReference type="SAM" id="SignalP"/>
    </source>
</evidence>
<dbReference type="EMBL" id="JBIRUI010000005">
    <property type="protein sequence ID" value="MFI1714636.1"/>
    <property type="molecule type" value="Genomic_DNA"/>
</dbReference>
<comment type="caution">
    <text evidence="2">The sequence shown here is derived from an EMBL/GenBank/DDBJ whole genome shotgun (WGS) entry which is preliminary data.</text>
</comment>
<reference evidence="2 3" key="1">
    <citation type="submission" date="2024-10" db="EMBL/GenBank/DDBJ databases">
        <title>The Natural Products Discovery Center: Release of the First 8490 Sequenced Strains for Exploring Actinobacteria Biosynthetic Diversity.</title>
        <authorList>
            <person name="Kalkreuter E."/>
            <person name="Kautsar S.A."/>
            <person name="Yang D."/>
            <person name="Bader C.D."/>
            <person name="Teijaro C.N."/>
            <person name="Fluegel L."/>
            <person name="Davis C.M."/>
            <person name="Simpson J.R."/>
            <person name="Lauterbach L."/>
            <person name="Steele A.D."/>
            <person name="Gui C."/>
            <person name="Meng S."/>
            <person name="Li G."/>
            <person name="Viehrig K."/>
            <person name="Ye F."/>
            <person name="Su P."/>
            <person name="Kiefer A.F."/>
            <person name="Nichols A."/>
            <person name="Cepeda A.J."/>
            <person name="Yan W."/>
            <person name="Fan B."/>
            <person name="Jiang Y."/>
            <person name="Adhikari A."/>
            <person name="Zheng C.-J."/>
            <person name="Schuster L."/>
            <person name="Cowan T.M."/>
            <person name="Smanski M.J."/>
            <person name="Chevrette M.G."/>
            <person name="De Carvalho L.P.S."/>
            <person name="Shen B."/>
        </authorList>
    </citation>
    <scope>NUCLEOTIDE SEQUENCE [LARGE SCALE GENOMIC DNA]</scope>
    <source>
        <strain evidence="2 3">NPDC020602</strain>
    </source>
</reference>
<dbReference type="RefSeq" id="WP_398709157.1">
    <property type="nucleotide sequence ID" value="NZ_JBIRUI010000005.1"/>
</dbReference>
<evidence type="ECO:0000313" key="3">
    <source>
        <dbReference type="Proteomes" id="UP001611339"/>
    </source>
</evidence>
<keyword evidence="1" id="KW-0732">Signal</keyword>
<sequence length="482" mass="49079">MRIAKTATAVLLAGGLIGALSACGSGADGAPGGGAAGGGADGTAGVALTSKITAPEAFDTGKGWEVKADWLPEGQPFPFAVSAKSGTVAYLDRTEQGYVLTVREAASGRLLSTGKPWRAPKLTEEQSADHTSVLAVPRISLITGGGREFFAVWARGEKRKDELHDFRQAVSAAFYPADASGKDVAPAGSGDVEAPDGEFDNQVSVFPGPGGLLVRSSSDNFLISPDGKVTDNGDAEVRIGGQPVDGDYHMVFPGRDGLVTNNRHEGSGQGGFGVDGGWDSAKAVPPGVEAVVEFEPVVNSVERVPNGHIVGAAGDLLIAGWGKGRKESSAVTVSEEISAVHDLATGRVRATAPCETASTSYAAGVPEVTDRDDVPPALSPSGRYLVKGGNVFDLQTGKGTCADQGEDAKKIILSSVGDDGTAYGIAGEDAPRIPVSVSAATGAAEPLSETTTTPTAMAKGAGVFLTHAGQDTMRMVVLGLRH</sequence>
<protein>
    <recommendedName>
        <fullName evidence="4">Lipoprotein</fullName>
    </recommendedName>
</protein>
<name>A0ABW7U4T8_9ACTN</name>
<feature type="signal peptide" evidence="1">
    <location>
        <begin position="1"/>
        <end position="22"/>
    </location>
</feature>
<evidence type="ECO:0000313" key="2">
    <source>
        <dbReference type="EMBL" id="MFI1714636.1"/>
    </source>
</evidence>
<dbReference type="PROSITE" id="PS51257">
    <property type="entry name" value="PROKAR_LIPOPROTEIN"/>
    <property type="match status" value="1"/>
</dbReference>
<gene>
    <name evidence="2" type="ORF">ACH407_13830</name>
</gene>
<evidence type="ECO:0008006" key="4">
    <source>
        <dbReference type="Google" id="ProtNLM"/>
    </source>
</evidence>
<keyword evidence="3" id="KW-1185">Reference proteome</keyword>
<organism evidence="2 3">
    <name type="scientific">Streptomyces litmocidini</name>
    <dbReference type="NCBI Taxonomy" id="67318"/>
    <lineage>
        <taxon>Bacteria</taxon>
        <taxon>Bacillati</taxon>
        <taxon>Actinomycetota</taxon>
        <taxon>Actinomycetes</taxon>
        <taxon>Kitasatosporales</taxon>
        <taxon>Streptomycetaceae</taxon>
        <taxon>Streptomyces</taxon>
    </lineage>
</organism>
<accession>A0ABW7U4T8</accession>
<dbReference type="Proteomes" id="UP001611339">
    <property type="component" value="Unassembled WGS sequence"/>
</dbReference>